<evidence type="ECO:0000313" key="4">
    <source>
        <dbReference type="Proteomes" id="UP001151532"/>
    </source>
</evidence>
<name>A0A9Q0V2H8_SALPP</name>
<feature type="compositionally biased region" description="Basic and acidic residues" evidence="1">
    <location>
        <begin position="51"/>
        <end position="60"/>
    </location>
</feature>
<dbReference type="OrthoDB" id="851828at2759"/>
<organism evidence="3 4">
    <name type="scientific">Salix purpurea</name>
    <name type="common">Purple osier willow</name>
    <dbReference type="NCBI Taxonomy" id="77065"/>
    <lineage>
        <taxon>Eukaryota</taxon>
        <taxon>Viridiplantae</taxon>
        <taxon>Streptophyta</taxon>
        <taxon>Embryophyta</taxon>
        <taxon>Tracheophyta</taxon>
        <taxon>Spermatophyta</taxon>
        <taxon>Magnoliopsida</taxon>
        <taxon>eudicotyledons</taxon>
        <taxon>Gunneridae</taxon>
        <taxon>Pentapetalae</taxon>
        <taxon>rosids</taxon>
        <taxon>fabids</taxon>
        <taxon>Malpighiales</taxon>
        <taxon>Salicaceae</taxon>
        <taxon>Saliceae</taxon>
        <taxon>Salix</taxon>
    </lineage>
</organism>
<evidence type="ECO:0000256" key="1">
    <source>
        <dbReference type="SAM" id="MobiDB-lite"/>
    </source>
</evidence>
<dbReference type="Proteomes" id="UP001151532">
    <property type="component" value="Chromosome 7"/>
</dbReference>
<proteinExistence type="predicted"/>
<dbReference type="EMBL" id="JAPFFK010000010">
    <property type="protein sequence ID" value="KAJ6739975.1"/>
    <property type="molecule type" value="Genomic_DNA"/>
</dbReference>
<reference evidence="3" key="1">
    <citation type="submission" date="2022-11" db="EMBL/GenBank/DDBJ databases">
        <authorList>
            <person name="Hyden B.L."/>
            <person name="Feng K."/>
            <person name="Yates T."/>
            <person name="Jawdy S."/>
            <person name="Smart L.B."/>
            <person name="Muchero W."/>
        </authorList>
    </citation>
    <scope>NUCLEOTIDE SEQUENCE</scope>
    <source>
        <tissue evidence="3">Shoot tip</tissue>
    </source>
</reference>
<feature type="compositionally biased region" description="Gly residues" evidence="1">
    <location>
        <begin position="80"/>
        <end position="89"/>
    </location>
</feature>
<feature type="chain" id="PRO_5040352266" evidence="2">
    <location>
        <begin position="25"/>
        <end position="248"/>
    </location>
</feature>
<feature type="region of interest" description="Disordered" evidence="1">
    <location>
        <begin position="73"/>
        <end position="98"/>
    </location>
</feature>
<keyword evidence="4" id="KW-1185">Reference proteome</keyword>
<gene>
    <name evidence="3" type="ORF">OIU79_000181</name>
</gene>
<dbReference type="AlphaFoldDB" id="A0A9Q0V2H8"/>
<feature type="signal peptide" evidence="2">
    <location>
        <begin position="1"/>
        <end position="24"/>
    </location>
</feature>
<feature type="region of interest" description="Disordered" evidence="1">
    <location>
        <begin position="38"/>
        <end position="60"/>
    </location>
</feature>
<reference evidence="3" key="2">
    <citation type="journal article" date="2023" name="Int. J. Mol. Sci.">
        <title>De Novo Assembly and Annotation of 11 Diverse Shrub Willow (Salix) Genomes Reveals Novel Gene Organization in Sex-Linked Regions.</title>
        <authorList>
            <person name="Hyden B."/>
            <person name="Feng K."/>
            <person name="Yates T.B."/>
            <person name="Jawdy S."/>
            <person name="Cereghino C."/>
            <person name="Smart L.B."/>
            <person name="Muchero W."/>
        </authorList>
    </citation>
    <scope>NUCLEOTIDE SEQUENCE</scope>
    <source>
        <tissue evidence="3">Shoot tip</tissue>
    </source>
</reference>
<accession>A0A9Q0V2H8</accession>
<feature type="compositionally biased region" description="Polar residues" evidence="1">
    <location>
        <begin position="38"/>
        <end position="50"/>
    </location>
</feature>
<evidence type="ECO:0000313" key="3">
    <source>
        <dbReference type="EMBL" id="KAJ6739975.1"/>
    </source>
</evidence>
<comment type="caution">
    <text evidence="3">The sequence shown here is derived from an EMBL/GenBank/DDBJ whole genome shotgun (WGS) entry which is preliminary data.</text>
</comment>
<keyword evidence="2" id="KW-0732">Signal</keyword>
<protein>
    <submittedName>
        <fullName evidence="3">Uncharacterized protein</fullName>
    </submittedName>
</protein>
<sequence length="248" mass="26264">MEIAREFGALLCLALVFRPFFVLGLKDFEERNGVAHFNTSQNDVHSSGSHNVEDDHAREGRTNSTYKDALVEHNSDMNNDGGGGGGGGNDGHRSGERGGGKWSWLVVVVVVMEKKRASHTKEKEERRVAVVEEVLTVVVEVEEVAVEEVGEMVKAMDGAVEAGVVGVGAGGGGAGVGEEEEAGGGEGEVGVGEEEGATMEIVCHGDVEVATQESQSGQASVLPKTKRKGDQARHCMGKRSLLISWEKH</sequence>
<evidence type="ECO:0000256" key="2">
    <source>
        <dbReference type="SAM" id="SignalP"/>
    </source>
</evidence>